<dbReference type="GO" id="GO:0070681">
    <property type="term" value="P:glutaminyl-tRNAGln biosynthesis via transamidation"/>
    <property type="evidence" value="ECO:0007669"/>
    <property type="project" value="TreeGrafter"/>
</dbReference>
<dbReference type="NCBIfam" id="NF004015">
    <property type="entry name" value="PRK05477.1-5"/>
    <property type="match status" value="1"/>
</dbReference>
<dbReference type="FunFam" id="1.10.150.380:FF:000001">
    <property type="entry name" value="Aspartyl/glutamyl-tRNA(Asn/Gln) amidotransferase subunit B"/>
    <property type="match status" value="1"/>
</dbReference>
<dbReference type="InterPro" id="IPR004413">
    <property type="entry name" value="GatB"/>
</dbReference>
<dbReference type="GO" id="GO:0016740">
    <property type="term" value="F:transferase activity"/>
    <property type="evidence" value="ECO:0007669"/>
    <property type="project" value="UniProtKB-KW"/>
</dbReference>
<dbReference type="PROSITE" id="PS01234">
    <property type="entry name" value="GATB"/>
    <property type="match status" value="1"/>
</dbReference>
<evidence type="ECO:0000256" key="5">
    <source>
        <dbReference type="ARBA" id="ARBA00022840"/>
    </source>
</evidence>
<proteinExistence type="inferred from homology"/>
<accession>A0A1C0ABE8</accession>
<evidence type="ECO:0000256" key="1">
    <source>
        <dbReference type="ARBA" id="ARBA00005306"/>
    </source>
</evidence>
<dbReference type="InterPro" id="IPR014746">
    <property type="entry name" value="Gln_synth/guanido_kin_cat_dom"/>
</dbReference>
<comment type="similarity">
    <text evidence="1 10">Belongs to the GatB/GatE family. GatB subfamily.</text>
</comment>
<dbReference type="PANTHER" id="PTHR11659">
    <property type="entry name" value="GLUTAMYL-TRNA GLN AMIDOTRANSFERASE SUBUNIT B MITOCHONDRIAL AND PROKARYOTIC PET112-RELATED"/>
    <property type="match status" value="1"/>
</dbReference>
<evidence type="ECO:0000256" key="8">
    <source>
        <dbReference type="ARBA" id="ARBA00047380"/>
    </source>
</evidence>
<keyword evidence="5 10" id="KW-0067">ATP-binding</keyword>
<dbReference type="InterPro" id="IPR006075">
    <property type="entry name" value="Asn/Gln-tRNA_Trfase_suB/E_cat"/>
</dbReference>
<evidence type="ECO:0000256" key="7">
    <source>
        <dbReference type="ARBA" id="ARBA00024799"/>
    </source>
</evidence>
<keyword evidence="12" id="KW-0808">Transferase</keyword>
<dbReference type="InterPro" id="IPR018027">
    <property type="entry name" value="Asn/Gln_amidotransferase"/>
</dbReference>
<evidence type="ECO:0000256" key="10">
    <source>
        <dbReference type="HAMAP-Rule" id="MF_00121"/>
    </source>
</evidence>
<evidence type="ECO:0000256" key="4">
    <source>
        <dbReference type="ARBA" id="ARBA00022741"/>
    </source>
</evidence>
<sequence>MLDGYEMTVGLEIHVQLDTDTKIFCGCKNEFGAEPNNHTCPICLGLPGTLPVLNEKAVEYIVKAGLALNCEINTFSKFDRKNYFYADLPKAYQISQFDLPFCEDGHVMIQLEDGADMKIGITRIHLEEDAGKLNHAGEGIASSDSSLVDYNRVGTPLIEIVSEPDIHSPEQAIAYLKKIKSILEYIGVSDCDMSQGSMRADVNISVAPKGSDKLGTRTELKNMNSFKAIEKALKYEPKRQIKVLESGGEIIQGTLTWDDEAGKTIPMRSKEEAHDYRYFPEPDLVPVILDQEWIEGIRETLPELPDARQKRYVEELGIPEYDAMVITADREMADFFEAVVEEHNDAKAISNWIMGDFSRLLNEESITIAEVKFKPADLAKMLKLMDEGTISSKIAKTVFEEMFATGKDPDTIVEEKGLKQISDTSELEKIIDQVIADNQSALEDYRGGNKNVFGFFIGQTMKATRGKANPGMVNKILREKLEG</sequence>
<organism evidence="12 13">
    <name type="scientific">Orenia metallireducens</name>
    <dbReference type="NCBI Taxonomy" id="1413210"/>
    <lineage>
        <taxon>Bacteria</taxon>
        <taxon>Bacillati</taxon>
        <taxon>Bacillota</taxon>
        <taxon>Clostridia</taxon>
        <taxon>Halanaerobiales</taxon>
        <taxon>Halobacteroidaceae</taxon>
        <taxon>Orenia</taxon>
    </lineage>
</organism>
<dbReference type="Pfam" id="PF02934">
    <property type="entry name" value="GatB_N"/>
    <property type="match status" value="1"/>
</dbReference>
<dbReference type="EC" id="6.3.5.-" evidence="10"/>
<evidence type="ECO:0000256" key="6">
    <source>
        <dbReference type="ARBA" id="ARBA00022917"/>
    </source>
</evidence>
<evidence type="ECO:0000259" key="11">
    <source>
        <dbReference type="SMART" id="SM00845"/>
    </source>
</evidence>
<dbReference type="Gene3D" id="1.10.10.410">
    <property type="match status" value="1"/>
</dbReference>
<dbReference type="AlphaFoldDB" id="A0A1C0ABE8"/>
<dbReference type="InterPro" id="IPR042114">
    <property type="entry name" value="GatB_C_1"/>
</dbReference>
<dbReference type="PANTHER" id="PTHR11659:SF0">
    <property type="entry name" value="GLUTAMYL-TRNA(GLN) AMIDOTRANSFERASE SUBUNIT B, MITOCHONDRIAL"/>
    <property type="match status" value="1"/>
</dbReference>
<gene>
    <name evidence="10" type="primary">gatB</name>
    <name evidence="12" type="ORF">U472_03710</name>
</gene>
<keyword evidence="3 10" id="KW-0436">Ligase</keyword>
<evidence type="ECO:0000256" key="3">
    <source>
        <dbReference type="ARBA" id="ARBA00022598"/>
    </source>
</evidence>
<dbReference type="GO" id="GO:0050566">
    <property type="term" value="F:asparaginyl-tRNA synthase (glutamine-hydrolyzing) activity"/>
    <property type="evidence" value="ECO:0007669"/>
    <property type="project" value="RHEA"/>
</dbReference>
<reference evidence="12 13" key="2">
    <citation type="submission" date="2016-08" db="EMBL/GenBank/DDBJ databases">
        <title>Orenia metallireducens sp. nov. strain Z6, a Novel Metal-reducing Firmicute from the Deep Subsurface.</title>
        <authorList>
            <person name="Maxim B.I."/>
            <person name="Kenneth K."/>
            <person name="Flynn T.M."/>
            <person name="Oloughlin E.J."/>
            <person name="Locke R.A."/>
            <person name="Weber J.R."/>
            <person name="Egan S.M."/>
            <person name="Mackie R.I."/>
            <person name="Cann I.K."/>
        </authorList>
    </citation>
    <scope>NUCLEOTIDE SEQUENCE [LARGE SCALE GENOMIC DNA]</scope>
    <source>
        <strain evidence="12 13">Z6</strain>
    </source>
</reference>
<dbReference type="InterPro" id="IPR023168">
    <property type="entry name" value="GatB_Yqey_C_2"/>
</dbReference>
<evidence type="ECO:0000256" key="9">
    <source>
        <dbReference type="ARBA" id="ARBA00047913"/>
    </source>
</evidence>
<dbReference type="RefSeq" id="WP_068715639.1">
    <property type="nucleotide sequence ID" value="NZ_LWDV01000007.1"/>
</dbReference>
<reference evidence="13" key="1">
    <citation type="submission" date="2016-07" db="EMBL/GenBank/DDBJ databases">
        <authorList>
            <person name="Florea S."/>
            <person name="Webb J.S."/>
            <person name="Jaromczyk J."/>
            <person name="Schardl C.L."/>
        </authorList>
    </citation>
    <scope>NUCLEOTIDE SEQUENCE [LARGE SCALE GENOMIC DNA]</scope>
    <source>
        <strain evidence="13">Z6</strain>
    </source>
</reference>
<dbReference type="SUPFAM" id="SSF89095">
    <property type="entry name" value="GatB/YqeY motif"/>
    <property type="match status" value="1"/>
</dbReference>
<dbReference type="Proteomes" id="UP000093514">
    <property type="component" value="Unassembled WGS sequence"/>
</dbReference>
<keyword evidence="6 10" id="KW-0648">Protein biosynthesis</keyword>
<feature type="domain" description="Asn/Gln amidotransferase" evidence="11">
    <location>
        <begin position="334"/>
        <end position="481"/>
    </location>
</feature>
<dbReference type="InterPro" id="IPR003789">
    <property type="entry name" value="Asn/Gln_tRNA_amidoTrase-B-like"/>
</dbReference>
<protein>
    <recommendedName>
        <fullName evidence="10">Aspartyl/glutamyl-tRNA(Asn/Gln) amidotransferase subunit B</fullName>
        <shortName evidence="10">Asp/Glu-ADT subunit B</shortName>
        <ecNumber evidence="10">6.3.5.-</ecNumber>
    </recommendedName>
</protein>
<name>A0A1C0ABE8_9FIRM</name>
<dbReference type="NCBIfam" id="NF004012">
    <property type="entry name" value="PRK05477.1-2"/>
    <property type="match status" value="1"/>
</dbReference>
<dbReference type="NCBIfam" id="NF004014">
    <property type="entry name" value="PRK05477.1-4"/>
    <property type="match status" value="1"/>
</dbReference>
<comment type="catalytic activity">
    <reaction evidence="9 10">
        <text>L-glutamyl-tRNA(Gln) + L-glutamine + ATP + H2O = L-glutaminyl-tRNA(Gln) + L-glutamate + ADP + phosphate + H(+)</text>
        <dbReference type="Rhea" id="RHEA:17521"/>
        <dbReference type="Rhea" id="RHEA-COMP:9681"/>
        <dbReference type="Rhea" id="RHEA-COMP:9684"/>
        <dbReference type="ChEBI" id="CHEBI:15377"/>
        <dbReference type="ChEBI" id="CHEBI:15378"/>
        <dbReference type="ChEBI" id="CHEBI:29985"/>
        <dbReference type="ChEBI" id="CHEBI:30616"/>
        <dbReference type="ChEBI" id="CHEBI:43474"/>
        <dbReference type="ChEBI" id="CHEBI:58359"/>
        <dbReference type="ChEBI" id="CHEBI:78520"/>
        <dbReference type="ChEBI" id="CHEBI:78521"/>
        <dbReference type="ChEBI" id="CHEBI:456216"/>
    </reaction>
</comment>
<comment type="caution">
    <text evidence="12">The sequence shown here is derived from an EMBL/GenBank/DDBJ whole genome shotgun (WGS) entry which is preliminary data.</text>
</comment>
<comment type="subunit">
    <text evidence="2 10">Heterotrimer of A, B and C subunits.</text>
</comment>
<comment type="catalytic activity">
    <reaction evidence="8 10">
        <text>L-aspartyl-tRNA(Asn) + L-glutamine + ATP + H2O = L-asparaginyl-tRNA(Asn) + L-glutamate + ADP + phosphate + 2 H(+)</text>
        <dbReference type="Rhea" id="RHEA:14513"/>
        <dbReference type="Rhea" id="RHEA-COMP:9674"/>
        <dbReference type="Rhea" id="RHEA-COMP:9677"/>
        <dbReference type="ChEBI" id="CHEBI:15377"/>
        <dbReference type="ChEBI" id="CHEBI:15378"/>
        <dbReference type="ChEBI" id="CHEBI:29985"/>
        <dbReference type="ChEBI" id="CHEBI:30616"/>
        <dbReference type="ChEBI" id="CHEBI:43474"/>
        <dbReference type="ChEBI" id="CHEBI:58359"/>
        <dbReference type="ChEBI" id="CHEBI:78515"/>
        <dbReference type="ChEBI" id="CHEBI:78516"/>
        <dbReference type="ChEBI" id="CHEBI:456216"/>
    </reaction>
</comment>
<dbReference type="GO" id="GO:0006412">
    <property type="term" value="P:translation"/>
    <property type="evidence" value="ECO:0007669"/>
    <property type="project" value="UniProtKB-UniRule"/>
</dbReference>
<comment type="function">
    <text evidence="7 10">Allows the formation of correctly charged Asn-tRNA(Asn) or Gln-tRNA(Gln) through the transamidation of misacylated Asp-tRNA(Asn) or Glu-tRNA(Gln) in organisms which lack either or both of asparaginyl-tRNA or glutaminyl-tRNA synthetases. The reaction takes place in the presence of glutamine and ATP through an activated phospho-Asp-tRNA(Asn) or phospho-Glu-tRNA(Gln).</text>
</comment>
<dbReference type="InterPro" id="IPR017958">
    <property type="entry name" value="Gln-tRNA_amidoTrfase_suB_CS"/>
</dbReference>
<dbReference type="Gene3D" id="1.10.150.380">
    <property type="entry name" value="GatB domain, N-terminal subdomain"/>
    <property type="match status" value="1"/>
</dbReference>
<dbReference type="GO" id="GO:0050567">
    <property type="term" value="F:glutaminyl-tRNA synthase (glutamine-hydrolyzing) activity"/>
    <property type="evidence" value="ECO:0007669"/>
    <property type="project" value="UniProtKB-UniRule"/>
</dbReference>
<evidence type="ECO:0000313" key="12">
    <source>
        <dbReference type="EMBL" id="OCL27668.1"/>
    </source>
</evidence>
<dbReference type="OrthoDB" id="9804078at2"/>
<dbReference type="SUPFAM" id="SSF55931">
    <property type="entry name" value="Glutamine synthetase/guanido kinase"/>
    <property type="match status" value="1"/>
</dbReference>
<evidence type="ECO:0000313" key="13">
    <source>
        <dbReference type="Proteomes" id="UP000093514"/>
    </source>
</evidence>
<dbReference type="GO" id="GO:0005524">
    <property type="term" value="F:ATP binding"/>
    <property type="evidence" value="ECO:0007669"/>
    <property type="project" value="UniProtKB-KW"/>
</dbReference>
<evidence type="ECO:0000256" key="2">
    <source>
        <dbReference type="ARBA" id="ARBA00011123"/>
    </source>
</evidence>
<keyword evidence="13" id="KW-1185">Reference proteome</keyword>
<dbReference type="FunFam" id="1.10.10.410:FF:000001">
    <property type="entry name" value="Aspartyl/glutamyl-tRNA(Asn/Gln) amidotransferase subunit B"/>
    <property type="match status" value="1"/>
</dbReference>
<dbReference type="HAMAP" id="MF_00121">
    <property type="entry name" value="GatB"/>
    <property type="match status" value="1"/>
</dbReference>
<dbReference type="Pfam" id="PF02637">
    <property type="entry name" value="GatB_Yqey"/>
    <property type="match status" value="1"/>
</dbReference>
<keyword evidence="4 10" id="KW-0547">Nucleotide-binding</keyword>
<dbReference type="NCBIfam" id="TIGR00133">
    <property type="entry name" value="gatB"/>
    <property type="match status" value="1"/>
</dbReference>
<dbReference type="SMART" id="SM00845">
    <property type="entry name" value="GatB_Yqey"/>
    <property type="match status" value="1"/>
</dbReference>
<dbReference type="EMBL" id="LWDV01000007">
    <property type="protein sequence ID" value="OCL27668.1"/>
    <property type="molecule type" value="Genomic_DNA"/>
</dbReference>
<dbReference type="InterPro" id="IPR017959">
    <property type="entry name" value="Asn/Gln-tRNA_amidoTrfase_suB/E"/>
</dbReference>